<evidence type="ECO:0000259" key="2">
    <source>
        <dbReference type="Pfam" id="PF12937"/>
    </source>
</evidence>
<keyword evidence="4" id="KW-1185">Reference proteome</keyword>
<dbReference type="InterPro" id="IPR001810">
    <property type="entry name" value="F-box_dom"/>
</dbReference>
<comment type="caution">
    <text evidence="3">The sequence shown here is derived from an EMBL/GenBank/DDBJ whole genome shotgun (WGS) entry which is preliminary data.</text>
</comment>
<dbReference type="InterPro" id="IPR036047">
    <property type="entry name" value="F-box-like_dom_sf"/>
</dbReference>
<feature type="domain" description="F-box" evidence="2">
    <location>
        <begin position="30"/>
        <end position="71"/>
    </location>
</feature>
<dbReference type="OMA" id="VTCCGKA"/>
<dbReference type="InterPro" id="IPR045283">
    <property type="entry name" value="AT3G44326-like"/>
</dbReference>
<keyword evidence="1" id="KW-1133">Transmembrane helix</keyword>
<dbReference type="Gramene" id="PHT69066">
    <property type="protein sequence ID" value="PHT69066"/>
    <property type="gene ID" value="T459_28553"/>
</dbReference>
<proteinExistence type="predicted"/>
<name>A0A2G2YH39_CAPAN</name>
<gene>
    <name evidence="3" type="ORF">T459_28553</name>
</gene>
<protein>
    <recommendedName>
        <fullName evidence="2">F-box domain-containing protein</fullName>
    </recommendedName>
</protein>
<dbReference type="Gene3D" id="1.20.1280.50">
    <property type="match status" value="1"/>
</dbReference>
<evidence type="ECO:0000313" key="3">
    <source>
        <dbReference type="EMBL" id="PHT69066.1"/>
    </source>
</evidence>
<keyword evidence="1" id="KW-0472">Membrane</keyword>
<dbReference type="Pfam" id="PF12937">
    <property type="entry name" value="F-box-like"/>
    <property type="match status" value="1"/>
</dbReference>
<keyword evidence="1" id="KW-0812">Transmembrane</keyword>
<dbReference type="SUPFAM" id="SSF81383">
    <property type="entry name" value="F-box domain"/>
    <property type="match status" value="1"/>
</dbReference>
<reference evidence="3 4" key="1">
    <citation type="journal article" date="2014" name="Nat. Genet.">
        <title>Genome sequence of the hot pepper provides insights into the evolution of pungency in Capsicum species.</title>
        <authorList>
            <person name="Kim S."/>
            <person name="Park M."/>
            <person name="Yeom S.I."/>
            <person name="Kim Y.M."/>
            <person name="Lee J.M."/>
            <person name="Lee H.A."/>
            <person name="Seo E."/>
            <person name="Choi J."/>
            <person name="Cheong K."/>
            <person name="Kim K.T."/>
            <person name="Jung K."/>
            <person name="Lee G.W."/>
            <person name="Oh S.K."/>
            <person name="Bae C."/>
            <person name="Kim S.B."/>
            <person name="Lee H.Y."/>
            <person name="Kim S.Y."/>
            <person name="Kim M.S."/>
            <person name="Kang B.C."/>
            <person name="Jo Y.D."/>
            <person name="Yang H.B."/>
            <person name="Jeong H.J."/>
            <person name="Kang W.H."/>
            <person name="Kwon J.K."/>
            <person name="Shin C."/>
            <person name="Lim J.Y."/>
            <person name="Park J.H."/>
            <person name="Huh J.H."/>
            <person name="Kim J.S."/>
            <person name="Kim B.D."/>
            <person name="Cohen O."/>
            <person name="Paran I."/>
            <person name="Suh M.C."/>
            <person name="Lee S.B."/>
            <person name="Kim Y.K."/>
            <person name="Shin Y."/>
            <person name="Noh S.J."/>
            <person name="Park J."/>
            <person name="Seo Y.S."/>
            <person name="Kwon S.Y."/>
            <person name="Kim H.A."/>
            <person name="Park J.M."/>
            <person name="Kim H.J."/>
            <person name="Choi S.B."/>
            <person name="Bosland P.W."/>
            <person name="Reeves G."/>
            <person name="Jo S.H."/>
            <person name="Lee B.W."/>
            <person name="Cho H.T."/>
            <person name="Choi H.S."/>
            <person name="Lee M.S."/>
            <person name="Yu Y."/>
            <person name="Do Choi Y."/>
            <person name="Park B.S."/>
            <person name="van Deynze A."/>
            <person name="Ashrafi H."/>
            <person name="Hill T."/>
            <person name="Kim W.T."/>
            <person name="Pai H.S."/>
            <person name="Ahn H.K."/>
            <person name="Yeam I."/>
            <person name="Giovannoni J.J."/>
            <person name="Rose J.K."/>
            <person name="Sorensen I."/>
            <person name="Lee S.J."/>
            <person name="Kim R.W."/>
            <person name="Choi I.Y."/>
            <person name="Choi B.S."/>
            <person name="Lim J.S."/>
            <person name="Lee Y.H."/>
            <person name="Choi D."/>
        </authorList>
    </citation>
    <scope>NUCLEOTIDE SEQUENCE [LARGE SCALE GENOMIC DNA]</scope>
    <source>
        <strain evidence="4">cv. CM334</strain>
    </source>
</reference>
<evidence type="ECO:0000313" key="4">
    <source>
        <dbReference type="Proteomes" id="UP000222542"/>
    </source>
</evidence>
<dbReference type="PANTHER" id="PTHR33736">
    <property type="entry name" value="F-BOX PROTEIN-RELATED"/>
    <property type="match status" value="1"/>
</dbReference>
<evidence type="ECO:0000256" key="1">
    <source>
        <dbReference type="SAM" id="Phobius"/>
    </source>
</evidence>
<dbReference type="EMBL" id="AYRZ02000011">
    <property type="protein sequence ID" value="PHT69066.1"/>
    <property type="molecule type" value="Genomic_DNA"/>
</dbReference>
<sequence length="354" mass="39577">MLSNSAITTITTTSMKNDGDEKTSIIDVHPDIIQTLILTKLDGPTLISASVSSSKLYNLCCDDHLWRKICNSYWPSTSDPLIENIISTFPSGHRSFFSDSFPSIIRKPLVGKHPRQHIPAPELTSAVDIHYDGNVLFSRALITEAKTGWFMSSPFRIELLGHEETFPTPEKFSDGGECRRNLMEKMKLSWILIDQTKNRAVNVSSMKAVSVKRHWLTGELKVKYSTVINSGAGAGAGELLQCGIVVTCEGKEGGDLHVREVSMQIEDMDGKVLCGKDSLVILRDVIEGGRKKRNENEIKENYENFLELKKKWKERKQIKEKRLDMACIASGITIFIAFWTLILVGSKSTGSYFG</sequence>
<organism evidence="3 4">
    <name type="scientific">Capsicum annuum</name>
    <name type="common">Capsicum pepper</name>
    <dbReference type="NCBI Taxonomy" id="4072"/>
    <lineage>
        <taxon>Eukaryota</taxon>
        <taxon>Viridiplantae</taxon>
        <taxon>Streptophyta</taxon>
        <taxon>Embryophyta</taxon>
        <taxon>Tracheophyta</taxon>
        <taxon>Spermatophyta</taxon>
        <taxon>Magnoliopsida</taxon>
        <taxon>eudicotyledons</taxon>
        <taxon>Gunneridae</taxon>
        <taxon>Pentapetalae</taxon>
        <taxon>asterids</taxon>
        <taxon>lamiids</taxon>
        <taxon>Solanales</taxon>
        <taxon>Solanaceae</taxon>
        <taxon>Solanoideae</taxon>
        <taxon>Capsiceae</taxon>
        <taxon>Capsicum</taxon>
    </lineage>
</organism>
<dbReference type="PANTHER" id="PTHR33736:SF18">
    <property type="entry name" value="F-BOX DOMAIN-CONTAINING PROTEIN"/>
    <property type="match status" value="1"/>
</dbReference>
<accession>A0A2G2YH39</accession>
<dbReference type="Proteomes" id="UP000222542">
    <property type="component" value="Unassembled WGS sequence"/>
</dbReference>
<reference evidence="3 4" key="2">
    <citation type="journal article" date="2017" name="Genome Biol.">
        <title>New reference genome sequences of hot pepper reveal the massive evolution of plant disease-resistance genes by retroduplication.</title>
        <authorList>
            <person name="Kim S."/>
            <person name="Park J."/>
            <person name="Yeom S.I."/>
            <person name="Kim Y.M."/>
            <person name="Seo E."/>
            <person name="Kim K.T."/>
            <person name="Kim M.S."/>
            <person name="Lee J.M."/>
            <person name="Cheong K."/>
            <person name="Shin H.S."/>
            <person name="Kim S.B."/>
            <person name="Han K."/>
            <person name="Lee J."/>
            <person name="Park M."/>
            <person name="Lee H.A."/>
            <person name="Lee H.Y."/>
            <person name="Lee Y."/>
            <person name="Oh S."/>
            <person name="Lee J.H."/>
            <person name="Choi E."/>
            <person name="Choi E."/>
            <person name="Lee S.E."/>
            <person name="Jeon J."/>
            <person name="Kim H."/>
            <person name="Choi G."/>
            <person name="Song H."/>
            <person name="Lee J."/>
            <person name="Lee S.C."/>
            <person name="Kwon J.K."/>
            <person name="Lee H.Y."/>
            <person name="Koo N."/>
            <person name="Hong Y."/>
            <person name="Kim R.W."/>
            <person name="Kang W.H."/>
            <person name="Huh J.H."/>
            <person name="Kang B.C."/>
            <person name="Yang T.J."/>
            <person name="Lee Y.H."/>
            <person name="Bennetzen J.L."/>
            <person name="Choi D."/>
        </authorList>
    </citation>
    <scope>NUCLEOTIDE SEQUENCE [LARGE SCALE GENOMIC DNA]</scope>
    <source>
        <strain evidence="4">cv. CM334</strain>
    </source>
</reference>
<feature type="transmembrane region" description="Helical" evidence="1">
    <location>
        <begin position="323"/>
        <end position="344"/>
    </location>
</feature>
<dbReference type="AlphaFoldDB" id="A0A2G2YH39"/>
<dbReference type="STRING" id="4072.A0A2G2YH39"/>